<name>A0ACD5ZRC5_AVESA</name>
<evidence type="ECO:0000313" key="2">
    <source>
        <dbReference type="Proteomes" id="UP001732700"/>
    </source>
</evidence>
<dbReference type="Proteomes" id="UP001732700">
    <property type="component" value="Chromosome 7A"/>
</dbReference>
<sequence>MARQLWEAMKEVWPLEDIESITNTGTEWLLHALAKVDEQTRMMMLMTFWRAWHVCNEVIHNKAPPPIEASRRFLSSYVESLMTIKRHHGADPAKGKTIIHYDRTQKEEQRQEEAKEITREPKWWSKPPPGWTKLNVDGSWKEEEQSGGTGMVLRDEEGNIIFAACRHLWTCASPLEAEVLACVEGLSSALEWTDKPIILESDCLQLTTMINGAEINRSPIAAQVNKVKRLCQGGIECLVNHISREVNNISHSLARVGCTDQCTKVWIGHGPDFISDACKQDIIARP</sequence>
<proteinExistence type="predicted"/>
<dbReference type="EnsemblPlants" id="AVESA.00010b.r2.7AG1212540.1">
    <property type="protein sequence ID" value="AVESA.00010b.r2.7AG1212540.1.CDS.1"/>
    <property type="gene ID" value="AVESA.00010b.r2.7AG1212540"/>
</dbReference>
<keyword evidence="2" id="KW-1185">Reference proteome</keyword>
<organism evidence="1 2">
    <name type="scientific">Avena sativa</name>
    <name type="common">Oat</name>
    <dbReference type="NCBI Taxonomy" id="4498"/>
    <lineage>
        <taxon>Eukaryota</taxon>
        <taxon>Viridiplantae</taxon>
        <taxon>Streptophyta</taxon>
        <taxon>Embryophyta</taxon>
        <taxon>Tracheophyta</taxon>
        <taxon>Spermatophyta</taxon>
        <taxon>Magnoliopsida</taxon>
        <taxon>Liliopsida</taxon>
        <taxon>Poales</taxon>
        <taxon>Poaceae</taxon>
        <taxon>BOP clade</taxon>
        <taxon>Pooideae</taxon>
        <taxon>Poodae</taxon>
        <taxon>Poeae</taxon>
        <taxon>Poeae Chloroplast Group 1 (Aveneae type)</taxon>
        <taxon>Aveninae</taxon>
        <taxon>Avena</taxon>
    </lineage>
</organism>
<protein>
    <submittedName>
        <fullName evidence="1">Uncharacterized protein</fullName>
    </submittedName>
</protein>
<reference evidence="1" key="1">
    <citation type="submission" date="2021-05" db="EMBL/GenBank/DDBJ databases">
        <authorList>
            <person name="Scholz U."/>
            <person name="Mascher M."/>
            <person name="Fiebig A."/>
        </authorList>
    </citation>
    <scope>NUCLEOTIDE SEQUENCE [LARGE SCALE GENOMIC DNA]</scope>
</reference>
<accession>A0ACD5ZRC5</accession>
<reference evidence="1" key="2">
    <citation type="submission" date="2025-09" db="UniProtKB">
        <authorList>
            <consortium name="EnsemblPlants"/>
        </authorList>
    </citation>
    <scope>IDENTIFICATION</scope>
</reference>
<evidence type="ECO:0000313" key="1">
    <source>
        <dbReference type="EnsemblPlants" id="AVESA.00010b.r2.7AG1212540.1.CDS.1"/>
    </source>
</evidence>